<feature type="compositionally biased region" description="Polar residues" evidence="1">
    <location>
        <begin position="19"/>
        <end position="38"/>
    </location>
</feature>
<comment type="caution">
    <text evidence="2">The sequence shown here is derived from an EMBL/GenBank/DDBJ whole genome shotgun (WGS) entry which is preliminary data.</text>
</comment>
<sequence length="93" mass="10817">MSHIRIKPPDVIGSLQHGGRNNSRHTNQTTSTKVYTTGKNDKHHAQGHNDLRRTHHQNVPKYLQTQNAWVDDGDYDHQQQQNKENCLVHDKLF</sequence>
<name>A0A645J170_9ZZZZ</name>
<proteinExistence type="predicted"/>
<feature type="region of interest" description="Disordered" evidence="1">
    <location>
        <begin position="1"/>
        <end position="54"/>
    </location>
</feature>
<dbReference type="EMBL" id="VSSQ01122290">
    <property type="protein sequence ID" value="MPN54244.1"/>
    <property type="molecule type" value="Genomic_DNA"/>
</dbReference>
<gene>
    <name evidence="2" type="ORF">SDC9_201914</name>
</gene>
<feature type="compositionally biased region" description="Basic and acidic residues" evidence="1">
    <location>
        <begin position="39"/>
        <end position="52"/>
    </location>
</feature>
<evidence type="ECO:0000256" key="1">
    <source>
        <dbReference type="SAM" id="MobiDB-lite"/>
    </source>
</evidence>
<accession>A0A645J170</accession>
<protein>
    <submittedName>
        <fullName evidence="2">Uncharacterized protein</fullName>
    </submittedName>
</protein>
<evidence type="ECO:0000313" key="2">
    <source>
        <dbReference type="EMBL" id="MPN54244.1"/>
    </source>
</evidence>
<organism evidence="2">
    <name type="scientific">bioreactor metagenome</name>
    <dbReference type="NCBI Taxonomy" id="1076179"/>
    <lineage>
        <taxon>unclassified sequences</taxon>
        <taxon>metagenomes</taxon>
        <taxon>ecological metagenomes</taxon>
    </lineage>
</organism>
<reference evidence="2" key="1">
    <citation type="submission" date="2019-08" db="EMBL/GenBank/DDBJ databases">
        <authorList>
            <person name="Kucharzyk K."/>
            <person name="Murdoch R.W."/>
            <person name="Higgins S."/>
            <person name="Loffler F."/>
        </authorList>
    </citation>
    <scope>NUCLEOTIDE SEQUENCE</scope>
</reference>
<dbReference type="AlphaFoldDB" id="A0A645J170"/>